<evidence type="ECO:0000259" key="1">
    <source>
        <dbReference type="Pfam" id="PF13391"/>
    </source>
</evidence>
<dbReference type="InterPro" id="IPR003615">
    <property type="entry name" value="HNH_nuc"/>
</dbReference>
<feature type="domain" description="HNH nuclease" evidence="1">
    <location>
        <begin position="218"/>
        <end position="269"/>
    </location>
</feature>
<evidence type="ECO:0000313" key="2">
    <source>
        <dbReference type="EMBL" id="QBK04527.1"/>
    </source>
</evidence>
<dbReference type="Pfam" id="PF13391">
    <property type="entry name" value="HNH_2"/>
    <property type="match status" value="1"/>
</dbReference>
<keyword evidence="2" id="KW-0255">Endonuclease</keyword>
<gene>
    <name evidence="2" type="ORF">DW355_06760</name>
</gene>
<dbReference type="EMBL" id="CP031395">
    <property type="protein sequence ID" value="QBK04527.1"/>
    <property type="molecule type" value="Genomic_DNA"/>
</dbReference>
<name>A0A4P6UK95_9BURK</name>
<accession>A0A4P6UK95</accession>
<proteinExistence type="predicted"/>
<dbReference type="KEGG" id="hgr:DW355_06760"/>
<evidence type="ECO:0000313" key="3">
    <source>
        <dbReference type="Proteomes" id="UP000292939"/>
    </source>
</evidence>
<organism evidence="2 3">
    <name type="scientific">Hylemonella gracilis</name>
    <dbReference type="NCBI Taxonomy" id="80880"/>
    <lineage>
        <taxon>Bacteria</taxon>
        <taxon>Pseudomonadati</taxon>
        <taxon>Pseudomonadota</taxon>
        <taxon>Betaproteobacteria</taxon>
        <taxon>Burkholderiales</taxon>
        <taxon>Comamonadaceae</taxon>
        <taxon>Hylemonella</taxon>
    </lineage>
</organism>
<dbReference type="OrthoDB" id="9811869at2"/>
<dbReference type="GO" id="GO:0004519">
    <property type="term" value="F:endonuclease activity"/>
    <property type="evidence" value="ECO:0007669"/>
    <property type="project" value="UniProtKB-KW"/>
</dbReference>
<protein>
    <submittedName>
        <fullName evidence="2">HNH endonuclease</fullName>
    </submittedName>
</protein>
<reference evidence="2 3" key="1">
    <citation type="submission" date="2018-07" db="EMBL/GenBank/DDBJ databases">
        <title>Exploring interactions and the metabolic potential of the ultra-small soil bacteria Hylemonella gracilis.</title>
        <authorList>
            <person name="Tyc O."/>
            <person name="Kulkarni P."/>
            <person name="Gawehns F."/>
            <person name="Hundscheid M."/>
            <person name="Zweers H."/>
            <person name="Garbeva P."/>
        </authorList>
    </citation>
    <scope>NUCLEOTIDE SEQUENCE [LARGE SCALE GENOMIC DNA]</scope>
    <source>
        <strain evidence="2 3">NS1</strain>
    </source>
</reference>
<sequence length="327" mass="37269">MRFWWVNQKQTYRHEVRGGYLWSPKLKSNQARNPYYDFMREVAPEDVIFSFADAQIRAIGIASSHAYESPKPLEFGETGAYWDRIGWRVDVNFHPLRLPIRPAEHMAILQPLLPERYAPLRPNGAGLQNLYLTKLPEVFAAALVDLLGAEARALILGHRVANEPLHAPATGLVEWEEHVLDQVKSDISVPETQRLALVLARRGQGVFKQRVMTIERRCRVTGVENAEHLRASHSKPWRDSTNEERLDGENGLLLTPSIDHLFDRGFIGFGDDGTLLVSPVAHADSLRRMGVDSARSTHVGSFSQGQRRYLEFHRENVLLMSRFLEHL</sequence>
<keyword evidence="2" id="KW-0540">Nuclease</keyword>
<dbReference type="Proteomes" id="UP000292939">
    <property type="component" value="Chromosome"/>
</dbReference>
<dbReference type="AlphaFoldDB" id="A0A4P6UK95"/>
<keyword evidence="2" id="KW-0378">Hydrolase</keyword>